<protein>
    <recommendedName>
        <fullName evidence="4">Bacterial group 2 Ig-like protein</fullName>
    </recommendedName>
</protein>
<dbReference type="AlphaFoldDB" id="E7RMR5"/>
<name>E7RMR5_9BACT</name>
<dbReference type="HOGENOM" id="CLU_052784_0_0_10"/>
<gene>
    <name evidence="2" type="ORF">HMPREF0663_10415</name>
</gene>
<accession>E7RMR5</accession>
<dbReference type="Proteomes" id="UP000005580">
    <property type="component" value="Unassembled WGS sequence"/>
</dbReference>
<evidence type="ECO:0000313" key="3">
    <source>
        <dbReference type="Proteomes" id="UP000005580"/>
    </source>
</evidence>
<dbReference type="EMBL" id="AEPE02000002">
    <property type="protein sequence ID" value="EFZ38046.1"/>
    <property type="molecule type" value="Genomic_DNA"/>
</dbReference>
<organism evidence="2 3">
    <name type="scientific">Hoylesella oralis ATCC 33269</name>
    <dbReference type="NCBI Taxonomy" id="873533"/>
    <lineage>
        <taxon>Bacteria</taxon>
        <taxon>Pseudomonadati</taxon>
        <taxon>Bacteroidota</taxon>
        <taxon>Bacteroidia</taxon>
        <taxon>Bacteroidales</taxon>
        <taxon>Prevotellaceae</taxon>
        <taxon>Hoylesella</taxon>
    </lineage>
</organism>
<evidence type="ECO:0000256" key="1">
    <source>
        <dbReference type="SAM" id="SignalP"/>
    </source>
</evidence>
<dbReference type="RefSeq" id="WP_004369111.1">
    <property type="nucleotide sequence ID" value="NZ_GL833119.1"/>
</dbReference>
<keyword evidence="1" id="KW-0732">Signal</keyword>
<comment type="caution">
    <text evidence="2">The sequence shown here is derived from an EMBL/GenBank/DDBJ whole genome shotgun (WGS) entry which is preliminary data.</text>
</comment>
<reference evidence="2" key="1">
    <citation type="submission" date="2011-01" db="EMBL/GenBank/DDBJ databases">
        <authorList>
            <person name="Muzny D."/>
            <person name="Qin X."/>
            <person name="Buhay C."/>
            <person name="Dugan-Rocha S."/>
            <person name="Ding Y."/>
            <person name="Chen G."/>
            <person name="Hawes A."/>
            <person name="Holder M."/>
            <person name="Jhangiani S."/>
            <person name="Johnson A."/>
            <person name="Khan Z."/>
            <person name="Li Z."/>
            <person name="Liu W."/>
            <person name="Liu X."/>
            <person name="Perez L."/>
            <person name="Shen H."/>
            <person name="Wang Q."/>
            <person name="Watt J."/>
            <person name="Xi L."/>
            <person name="Xin Y."/>
            <person name="Zhou J."/>
            <person name="Deng J."/>
            <person name="Jiang H."/>
            <person name="Liu Y."/>
            <person name="Qu J."/>
            <person name="Song X.-Z."/>
            <person name="Zhang L."/>
            <person name="Villasana D."/>
            <person name="Johnson A."/>
            <person name="Liu J."/>
            <person name="Liyanage D."/>
            <person name="Lorensuhewa L."/>
            <person name="Robinson T."/>
            <person name="Song A."/>
            <person name="Song B.-B."/>
            <person name="Dinh H."/>
            <person name="Thornton R."/>
            <person name="Coyle M."/>
            <person name="Francisco L."/>
            <person name="Jackson L."/>
            <person name="Javaid M."/>
            <person name="Korchina V."/>
            <person name="Kovar C."/>
            <person name="Mata R."/>
            <person name="Mathew T."/>
            <person name="Ngo R."/>
            <person name="Nguyen L."/>
            <person name="Nguyen N."/>
            <person name="Okwuonu G."/>
            <person name="Ongeri F."/>
            <person name="Pham C."/>
            <person name="Simmons D."/>
            <person name="Wilczek-Boney K."/>
            <person name="Hale W."/>
            <person name="Jakkamsetti A."/>
            <person name="Pham P."/>
            <person name="Ruth R."/>
            <person name="San Lucas F."/>
            <person name="Warren J."/>
            <person name="Zhang J."/>
            <person name="Zhao Z."/>
            <person name="Zhou C."/>
            <person name="Zhu D."/>
            <person name="Lee S."/>
            <person name="Bess C."/>
            <person name="Blankenburg K."/>
            <person name="Forbes L."/>
            <person name="Fu Q."/>
            <person name="Gubbala S."/>
            <person name="Hirani K."/>
            <person name="Jayaseelan J.C."/>
            <person name="Lara F."/>
            <person name="Munidasa M."/>
            <person name="Palculict T."/>
            <person name="Patil S."/>
            <person name="Pu L.-L."/>
            <person name="Saada N."/>
            <person name="Tang L."/>
            <person name="Weissenberger G."/>
            <person name="Zhu Y."/>
            <person name="Hemphill L."/>
            <person name="Shang Y."/>
            <person name="Youmans B."/>
            <person name="Ayvaz T."/>
            <person name="Ross M."/>
            <person name="Santibanez J."/>
            <person name="Aqrawi P."/>
            <person name="Gross S."/>
            <person name="Joshi V."/>
            <person name="Fowler G."/>
            <person name="Nazareth L."/>
            <person name="Reid J."/>
            <person name="Worley K."/>
            <person name="Petrosino J."/>
            <person name="Highlander S."/>
            <person name="Gibbs R."/>
        </authorList>
    </citation>
    <scope>NUCLEOTIDE SEQUENCE [LARGE SCALE GENOMIC DNA]</scope>
    <source>
        <strain evidence="2">ATCC 33269</strain>
    </source>
</reference>
<dbReference type="eggNOG" id="COG5492">
    <property type="taxonomic scope" value="Bacteria"/>
</dbReference>
<dbReference type="STRING" id="28134.SAMN05444288_0450"/>
<evidence type="ECO:0000313" key="2">
    <source>
        <dbReference type="EMBL" id="EFZ38046.1"/>
    </source>
</evidence>
<feature type="chain" id="PRO_5003224065" description="Bacterial group 2 Ig-like protein" evidence="1">
    <location>
        <begin position="24"/>
        <end position="326"/>
    </location>
</feature>
<proteinExistence type="predicted"/>
<dbReference type="PROSITE" id="PS51257">
    <property type="entry name" value="PROKAR_LIPOPROTEIN"/>
    <property type="match status" value="1"/>
</dbReference>
<evidence type="ECO:0008006" key="4">
    <source>
        <dbReference type="Google" id="ProtNLM"/>
    </source>
</evidence>
<feature type="signal peptide" evidence="1">
    <location>
        <begin position="1"/>
        <end position="23"/>
    </location>
</feature>
<keyword evidence="3" id="KW-1185">Reference proteome</keyword>
<sequence>MKTKYLYAIAMSLVLAFGFTGCSNDDDPVNPIPEAKEKSKLTFDTDTLKVSVGESATFNITAGGGDYKVISENPKIAQGTVNGSVVTITCSDKGLTGIIISDADGNYKRLTVKSMYTVLALNKENVSVGMKLGHDDGKDKVIVKKGNGGYTASSANENIAKVSRIENDSVIVIQGVATGSTTVTVTDMMGLSKTVNVTVETTTIPYTEEEKKEIMNNREYRLCWDGTTKSETQVNTMENGQHKMGWDYGWGSYKYYWAYVYFTGDLTVGKKTNGRISAKLGYSEPENEYEDVEVDIIKNDGLYVWGIMSVIKNNYLHYGYFCQPIP</sequence>